<dbReference type="InterPro" id="IPR048362">
    <property type="entry name" value="PARG_helical"/>
</dbReference>
<feature type="active site" evidence="4">
    <location>
        <position position="239"/>
    </location>
</feature>
<evidence type="ECO:0000256" key="5">
    <source>
        <dbReference type="PIRSR" id="PIRSR607724-2"/>
    </source>
</evidence>
<feature type="active site" evidence="4">
    <location>
        <position position="240"/>
    </location>
</feature>
<gene>
    <name evidence="8" type="ORF">PPENT_87.1.T0520174</name>
</gene>
<feature type="binding site" evidence="5">
    <location>
        <position position="224"/>
    </location>
    <ligand>
        <name>substrate</name>
    </ligand>
</feature>
<dbReference type="InterPro" id="IPR007724">
    <property type="entry name" value="Poly_GlycHdrlase"/>
</dbReference>
<sequence>MNQKDENYKMMYKYHTLSEEQKYLLTELLSPKDQFSSFPLIQILNGQTKKKFFGLETAISQLDQNSRVLFFQNALPKMAQYSLELLNLSPQKQLLISEGIIQFTRKEIYQFLSLAFFGLLEEQHESFTSPCTLNYILQGEPEKTKCYLHYFIMANQELENEIITIERIGFNVNYHIHQFFPNSQANQILDIELWCNCDKSLQTFDFVDSNIEEQYNSIIVDFANKYVGGGVLYQGCVQEEILFTIMPENIIAVLFCNALGKKEVVIIKNTIRYCDYLGYGYSFHFLEREPQNLNQSILVLDAENYGYYPPLQFQQKSILRDLNKAFIGFSLSQSAEEEDFLLPISTGKWGCGAFKGNCQLKIIIQLIAFSTSWKTKDQQRRMIFSTFNDQQLQFYKKDVDLIIQKYKSVGKLFQQLMKINNQQNVFEFLLSQQ</sequence>
<evidence type="ECO:0000256" key="1">
    <source>
        <dbReference type="ARBA" id="ARBA00009545"/>
    </source>
</evidence>
<evidence type="ECO:0000259" key="6">
    <source>
        <dbReference type="Pfam" id="PF05028"/>
    </source>
</evidence>
<dbReference type="GO" id="GO:0005975">
    <property type="term" value="P:carbohydrate metabolic process"/>
    <property type="evidence" value="ECO:0007669"/>
    <property type="project" value="InterPro"/>
</dbReference>
<dbReference type="EC" id="3.2.1.143" evidence="2"/>
<evidence type="ECO:0000256" key="3">
    <source>
        <dbReference type="ARBA" id="ARBA00022801"/>
    </source>
</evidence>
<accession>A0A8S1UZM2</accession>
<feature type="binding site" evidence="5">
    <location>
        <position position="238"/>
    </location>
    <ligand>
        <name>substrate</name>
    </ligand>
</feature>
<organism evidence="8 9">
    <name type="scientific">Paramecium pentaurelia</name>
    <dbReference type="NCBI Taxonomy" id="43138"/>
    <lineage>
        <taxon>Eukaryota</taxon>
        <taxon>Sar</taxon>
        <taxon>Alveolata</taxon>
        <taxon>Ciliophora</taxon>
        <taxon>Intramacronucleata</taxon>
        <taxon>Oligohymenophorea</taxon>
        <taxon>Peniculida</taxon>
        <taxon>Parameciidae</taxon>
        <taxon>Paramecium</taxon>
    </lineage>
</organism>
<dbReference type="GO" id="GO:0009225">
    <property type="term" value="P:nucleotide-sugar metabolic process"/>
    <property type="evidence" value="ECO:0007669"/>
    <property type="project" value="TreeGrafter"/>
</dbReference>
<proteinExistence type="inferred from homology"/>
<feature type="active site" evidence="4">
    <location>
        <position position="221"/>
    </location>
</feature>
<evidence type="ECO:0000259" key="7">
    <source>
        <dbReference type="Pfam" id="PF20811"/>
    </source>
</evidence>
<evidence type="ECO:0000313" key="9">
    <source>
        <dbReference type="Proteomes" id="UP000689195"/>
    </source>
</evidence>
<evidence type="ECO:0000313" key="8">
    <source>
        <dbReference type="EMBL" id="CAD8170141.1"/>
    </source>
</evidence>
<dbReference type="GO" id="GO:0005737">
    <property type="term" value="C:cytoplasm"/>
    <property type="evidence" value="ECO:0007669"/>
    <property type="project" value="TreeGrafter"/>
</dbReference>
<dbReference type="Pfam" id="PF20811">
    <property type="entry name" value="PARG_cat_N"/>
    <property type="match status" value="1"/>
</dbReference>
<feature type="binding site" evidence="5">
    <location>
        <position position="279"/>
    </location>
    <ligand>
        <name>substrate</name>
    </ligand>
</feature>
<dbReference type="Pfam" id="PF05028">
    <property type="entry name" value="PARG_cat_C"/>
    <property type="match status" value="1"/>
</dbReference>
<feature type="domain" description="PARG catalytic Macro" evidence="6">
    <location>
        <begin position="192"/>
        <end position="393"/>
    </location>
</feature>
<dbReference type="AlphaFoldDB" id="A0A8S1UZM2"/>
<dbReference type="GO" id="GO:0004649">
    <property type="term" value="F:poly(ADP-ribose) glycohydrolase activity"/>
    <property type="evidence" value="ECO:0007669"/>
    <property type="project" value="UniProtKB-EC"/>
</dbReference>
<dbReference type="GO" id="GO:0005634">
    <property type="term" value="C:nucleus"/>
    <property type="evidence" value="ECO:0007669"/>
    <property type="project" value="TreeGrafter"/>
</dbReference>
<comment type="caution">
    <text evidence="8">The sequence shown here is derived from an EMBL/GenBank/DDBJ whole genome shotgun (WGS) entry which is preliminary data.</text>
</comment>
<evidence type="ECO:0000256" key="2">
    <source>
        <dbReference type="ARBA" id="ARBA00012255"/>
    </source>
</evidence>
<dbReference type="EMBL" id="CAJJDO010000052">
    <property type="protein sequence ID" value="CAD8170141.1"/>
    <property type="molecule type" value="Genomic_DNA"/>
</dbReference>
<dbReference type="GO" id="GO:1990966">
    <property type="term" value="P:ATP generation from poly-ADP-D-ribose"/>
    <property type="evidence" value="ECO:0007669"/>
    <property type="project" value="TreeGrafter"/>
</dbReference>
<feature type="domain" description="PARG helical" evidence="7">
    <location>
        <begin position="63"/>
        <end position="167"/>
    </location>
</feature>
<keyword evidence="3" id="KW-0378">Hydrolase</keyword>
<protein>
    <recommendedName>
        <fullName evidence="2">poly(ADP-ribose) glycohydrolase</fullName>
        <ecNumber evidence="2">3.2.1.143</ecNumber>
    </recommendedName>
</protein>
<dbReference type="GO" id="GO:0006282">
    <property type="term" value="P:regulation of DNA repair"/>
    <property type="evidence" value="ECO:0007669"/>
    <property type="project" value="InterPro"/>
</dbReference>
<evidence type="ECO:0000256" key="4">
    <source>
        <dbReference type="PIRSR" id="PIRSR607724-1"/>
    </source>
</evidence>
<dbReference type="PANTHER" id="PTHR12837">
    <property type="entry name" value="POLY ADP-RIBOSE GLYCOHYDROLASE"/>
    <property type="match status" value="1"/>
</dbReference>
<reference evidence="8" key="1">
    <citation type="submission" date="2021-01" db="EMBL/GenBank/DDBJ databases">
        <authorList>
            <consortium name="Genoscope - CEA"/>
            <person name="William W."/>
        </authorList>
    </citation>
    <scope>NUCLEOTIDE SEQUENCE</scope>
</reference>
<dbReference type="OrthoDB" id="1937899at2759"/>
<dbReference type="InterPro" id="IPR046372">
    <property type="entry name" value="PARG_cat_C"/>
</dbReference>
<keyword evidence="9" id="KW-1185">Reference proteome</keyword>
<comment type="similarity">
    <text evidence="1">Belongs to the poly(ADP-ribose) glycohydrolase family.</text>
</comment>
<dbReference type="Proteomes" id="UP000689195">
    <property type="component" value="Unassembled WGS sequence"/>
</dbReference>
<name>A0A8S1UZM2_9CILI</name>
<dbReference type="PANTHER" id="PTHR12837:SF0">
    <property type="entry name" value="POLY(ADP-RIBOSE) GLYCOHYDROLASE"/>
    <property type="match status" value="1"/>
</dbReference>